<comment type="caution">
    <text evidence="1">The sequence shown here is derived from an EMBL/GenBank/DDBJ whole genome shotgun (WGS) entry which is preliminary data.</text>
</comment>
<gene>
    <name evidence="1" type="ORF">FPRO_04765</name>
</gene>
<dbReference type="Proteomes" id="UP000183971">
    <property type="component" value="Unassembled WGS sequence"/>
</dbReference>
<name>A0A1L7VGY9_FUSPR</name>
<sequence>MSNYFILGEGRYQLLLSLGKAYLLDTLAVAHRHTLYAIDRTGARSANILGHMFAGVADNVLLGPLGTTVGAAGAPSRPVFMQKDIG</sequence>
<evidence type="ECO:0000313" key="2">
    <source>
        <dbReference type="Proteomes" id="UP000183971"/>
    </source>
</evidence>
<accession>A0A1L7VGY9</accession>
<dbReference type="AlphaFoldDB" id="A0A1L7VGY9"/>
<dbReference type="GeneID" id="42049649"/>
<proteinExistence type="predicted"/>
<dbReference type="RefSeq" id="XP_031080461.1">
    <property type="nucleotide sequence ID" value="XM_031230312.1"/>
</dbReference>
<evidence type="ECO:0000313" key="1">
    <source>
        <dbReference type="EMBL" id="CZR39868.1"/>
    </source>
</evidence>
<organism evidence="1 2">
    <name type="scientific">Fusarium proliferatum (strain ET1)</name>
    <name type="common">Orchid endophyte fungus</name>
    <dbReference type="NCBI Taxonomy" id="1227346"/>
    <lineage>
        <taxon>Eukaryota</taxon>
        <taxon>Fungi</taxon>
        <taxon>Dikarya</taxon>
        <taxon>Ascomycota</taxon>
        <taxon>Pezizomycotina</taxon>
        <taxon>Sordariomycetes</taxon>
        <taxon>Hypocreomycetidae</taxon>
        <taxon>Hypocreales</taxon>
        <taxon>Nectriaceae</taxon>
        <taxon>Fusarium</taxon>
        <taxon>Fusarium fujikuroi species complex</taxon>
    </lineage>
</organism>
<protein>
    <submittedName>
        <fullName evidence="1">Uncharacterized protein</fullName>
    </submittedName>
</protein>
<dbReference type="VEuPathDB" id="FungiDB:FPRO_04765"/>
<reference evidence="2" key="1">
    <citation type="journal article" date="2016" name="Genome Biol. Evol.">
        <title>Comparative 'omics' of the Fusarium fujikuroi species complex highlights differences in genetic potential and metabolite synthesis.</title>
        <authorList>
            <person name="Niehaus E.-M."/>
            <person name="Muensterkoetter M."/>
            <person name="Proctor R.H."/>
            <person name="Brown D.W."/>
            <person name="Sharon A."/>
            <person name="Idan Y."/>
            <person name="Oren-Young L."/>
            <person name="Sieber C.M."/>
            <person name="Novak O."/>
            <person name="Pencik A."/>
            <person name="Tarkowska D."/>
            <person name="Hromadova K."/>
            <person name="Freeman S."/>
            <person name="Maymon M."/>
            <person name="Elazar M."/>
            <person name="Youssef S.A."/>
            <person name="El-Shabrawy E.S.M."/>
            <person name="Shalaby A.B.A."/>
            <person name="Houterman P."/>
            <person name="Brock N.L."/>
            <person name="Burkhardt I."/>
            <person name="Tsavkelova E.A."/>
            <person name="Dickschat J.S."/>
            <person name="Galuszka P."/>
            <person name="Gueldener U."/>
            <person name="Tudzynski B."/>
        </authorList>
    </citation>
    <scope>NUCLEOTIDE SEQUENCE [LARGE SCALE GENOMIC DNA]</scope>
    <source>
        <strain evidence="2">ET1</strain>
    </source>
</reference>
<keyword evidence="2" id="KW-1185">Reference proteome</keyword>
<dbReference type="EMBL" id="FJOF01000004">
    <property type="protein sequence ID" value="CZR39868.1"/>
    <property type="molecule type" value="Genomic_DNA"/>
</dbReference>